<feature type="domain" description="Beta-lactamase-related" evidence="1">
    <location>
        <begin position="80"/>
        <end position="370"/>
    </location>
</feature>
<keyword evidence="3" id="KW-1185">Reference proteome</keyword>
<accession>A0ABY8GLZ5</accession>
<dbReference type="InterPro" id="IPR012338">
    <property type="entry name" value="Beta-lactam/transpept-like"/>
</dbReference>
<dbReference type="InterPro" id="IPR050789">
    <property type="entry name" value="Diverse_Enzym_Activities"/>
</dbReference>
<dbReference type="EMBL" id="CP121261">
    <property type="protein sequence ID" value="WFP05802.1"/>
    <property type="molecule type" value="Genomic_DNA"/>
</dbReference>
<evidence type="ECO:0000259" key="1">
    <source>
        <dbReference type="Pfam" id="PF00144"/>
    </source>
</evidence>
<keyword evidence="2" id="KW-0378">Hydrolase</keyword>
<protein>
    <submittedName>
        <fullName evidence="2">Serine hydrolase</fullName>
        <ecNumber evidence="2">3.-.-.-</ecNumber>
    </submittedName>
</protein>
<dbReference type="GO" id="GO:0016787">
    <property type="term" value="F:hydrolase activity"/>
    <property type="evidence" value="ECO:0007669"/>
    <property type="project" value="UniProtKB-KW"/>
</dbReference>
<dbReference type="Proteomes" id="UP001214170">
    <property type="component" value="Chromosome"/>
</dbReference>
<sequence>MTDLSTPPAAAVIAQPTVHLPRSEDFLLWPPCLQSYGYRIVDQLFATRSVARGPVTRELERGPEVQVQYESEGVQRGLPEFMDRNNVAGLLAIRKGRVVLERYGLGLRPSDRWSTMSTIKSVTALLVGAAVQDGAIHSIDDPVTHYLPAMQGCAYEQVTVRHLMTMCSGMAWTEDYTDKQSDVNRYSKSLADKTPGGVLALLRACRRLHAPGEVWHYNTGDTYLLGALISAATGSTLADYLSRKIWQPYGMEFDAFYTLESENGQEIGGSRAGMALRDLGRVGQFVLDDGVIGGRRVLPEGWIDQAGTVAHAVPEAFHAASRQALGLTGYGYSWWLREDGAMMAMGHSGQRIYIDRRRALVVVQLAAYPEPRYLSANEPDRDAELGRVIAAIQDAG</sequence>
<gene>
    <name evidence="2" type="ORF">P8T11_15810</name>
</gene>
<evidence type="ECO:0000313" key="3">
    <source>
        <dbReference type="Proteomes" id="UP001214170"/>
    </source>
</evidence>
<dbReference type="InterPro" id="IPR001466">
    <property type="entry name" value="Beta-lactam-related"/>
</dbReference>
<organism evidence="2 3">
    <name type="scientific">Achromobacter spanius</name>
    <dbReference type="NCBI Taxonomy" id="217203"/>
    <lineage>
        <taxon>Bacteria</taxon>
        <taxon>Pseudomonadati</taxon>
        <taxon>Pseudomonadota</taxon>
        <taxon>Betaproteobacteria</taxon>
        <taxon>Burkholderiales</taxon>
        <taxon>Alcaligenaceae</taxon>
        <taxon>Achromobacter</taxon>
    </lineage>
</organism>
<dbReference type="SUPFAM" id="SSF56601">
    <property type="entry name" value="beta-lactamase/transpeptidase-like"/>
    <property type="match status" value="1"/>
</dbReference>
<dbReference type="Gene3D" id="3.40.710.10">
    <property type="entry name" value="DD-peptidase/beta-lactamase superfamily"/>
    <property type="match status" value="1"/>
</dbReference>
<name>A0ABY8GLZ5_9BURK</name>
<reference evidence="2 3" key="1">
    <citation type="submission" date="2023-03" db="EMBL/GenBank/DDBJ databases">
        <title>Achromobacter spanius LIG8.</title>
        <authorList>
            <person name="Shrestha S."/>
        </authorList>
    </citation>
    <scope>NUCLEOTIDE SEQUENCE [LARGE SCALE GENOMIC DNA]</scope>
    <source>
        <strain evidence="2 3">LIG8</strain>
    </source>
</reference>
<evidence type="ECO:0000313" key="2">
    <source>
        <dbReference type="EMBL" id="WFP05802.1"/>
    </source>
</evidence>
<dbReference type="EC" id="3.-.-.-" evidence="2"/>
<dbReference type="RefSeq" id="WP_268081066.1">
    <property type="nucleotide sequence ID" value="NZ_CP106885.1"/>
</dbReference>
<dbReference type="PANTHER" id="PTHR43283:SF14">
    <property type="entry name" value="BLL8153 PROTEIN"/>
    <property type="match status" value="1"/>
</dbReference>
<dbReference type="Pfam" id="PF00144">
    <property type="entry name" value="Beta-lactamase"/>
    <property type="match status" value="1"/>
</dbReference>
<proteinExistence type="predicted"/>
<dbReference type="PANTHER" id="PTHR43283">
    <property type="entry name" value="BETA-LACTAMASE-RELATED"/>
    <property type="match status" value="1"/>
</dbReference>